<dbReference type="AlphaFoldDB" id="A0A1I3T632"/>
<keyword evidence="2" id="KW-1185">Reference proteome</keyword>
<evidence type="ECO:0000313" key="2">
    <source>
        <dbReference type="Proteomes" id="UP000243887"/>
    </source>
</evidence>
<protein>
    <submittedName>
        <fullName evidence="1">Uncharacterized protein</fullName>
    </submittedName>
</protein>
<gene>
    <name evidence="1" type="ORF">SAMN04487893_11280</name>
</gene>
<dbReference type="RefSeq" id="WP_090679985.1">
    <property type="nucleotide sequence ID" value="NZ_FORU01000012.1"/>
</dbReference>
<reference evidence="2" key="1">
    <citation type="submission" date="2016-10" db="EMBL/GenBank/DDBJ databases">
        <authorList>
            <person name="Varghese N."/>
            <person name="Submissions S."/>
        </authorList>
    </citation>
    <scope>NUCLEOTIDE SEQUENCE [LARGE SCALE GENOMIC DNA]</scope>
    <source>
        <strain evidence="2">DSM 26542</strain>
    </source>
</reference>
<dbReference type="Proteomes" id="UP000243887">
    <property type="component" value="Unassembled WGS sequence"/>
</dbReference>
<proteinExistence type="predicted"/>
<dbReference type="OrthoDB" id="1453121at2"/>
<dbReference type="STRING" id="1150112.SAMN04487893_11280"/>
<sequence>MSNPFKKILQDEKLPEYLKERVIDNVNFIKLTLDVTGLYAVELPKALHSMIEGAAEEKEIIEDKLNKDKSDD</sequence>
<name>A0A1I3T632_9FLAO</name>
<evidence type="ECO:0000313" key="1">
    <source>
        <dbReference type="EMBL" id="SFJ65962.1"/>
    </source>
</evidence>
<accession>A0A1I3T632</accession>
<dbReference type="EMBL" id="FORU01000012">
    <property type="protein sequence ID" value="SFJ65962.1"/>
    <property type="molecule type" value="Genomic_DNA"/>
</dbReference>
<organism evidence="1 2">
    <name type="scientific">Myroides guanonis</name>
    <dbReference type="NCBI Taxonomy" id="1150112"/>
    <lineage>
        <taxon>Bacteria</taxon>
        <taxon>Pseudomonadati</taxon>
        <taxon>Bacteroidota</taxon>
        <taxon>Flavobacteriia</taxon>
        <taxon>Flavobacteriales</taxon>
        <taxon>Flavobacteriaceae</taxon>
        <taxon>Myroides</taxon>
    </lineage>
</organism>